<feature type="compositionally biased region" description="Polar residues" evidence="1">
    <location>
        <begin position="11"/>
        <end position="25"/>
    </location>
</feature>
<accession>A0ABD1URB0</accession>
<gene>
    <name evidence="2" type="ORF">Adt_12645</name>
</gene>
<sequence>MIRQQEGMECSRSTIESKVANQNVLENGDEEDTEASKDEQVKGECVEKSKFEHRKKDEDEDDARQLITIQFGTMPPVMANNYLLANEFKNKEHDEEIMEENEAVCKLQCEERTSTGNQFTHSDDEDDGMTDIEEEIDLEVGRRIRGISYNNLLM</sequence>
<reference evidence="3" key="1">
    <citation type="submission" date="2024-07" db="EMBL/GenBank/DDBJ databases">
        <title>Two chromosome-level genome assemblies of Korean endemic species Abeliophyllum distichum and Forsythia ovata (Oleaceae).</title>
        <authorList>
            <person name="Jang H."/>
        </authorList>
    </citation>
    <scope>NUCLEOTIDE SEQUENCE [LARGE SCALE GENOMIC DNA]</scope>
</reference>
<evidence type="ECO:0000256" key="1">
    <source>
        <dbReference type="SAM" id="MobiDB-lite"/>
    </source>
</evidence>
<dbReference type="Proteomes" id="UP001604336">
    <property type="component" value="Unassembled WGS sequence"/>
</dbReference>
<name>A0ABD1URB0_9LAMI</name>
<evidence type="ECO:0000313" key="2">
    <source>
        <dbReference type="EMBL" id="KAL2527591.1"/>
    </source>
</evidence>
<evidence type="ECO:0000313" key="3">
    <source>
        <dbReference type="Proteomes" id="UP001604336"/>
    </source>
</evidence>
<feature type="region of interest" description="Disordered" evidence="1">
    <location>
        <begin position="1"/>
        <end position="62"/>
    </location>
</feature>
<organism evidence="2 3">
    <name type="scientific">Abeliophyllum distichum</name>
    <dbReference type="NCBI Taxonomy" id="126358"/>
    <lineage>
        <taxon>Eukaryota</taxon>
        <taxon>Viridiplantae</taxon>
        <taxon>Streptophyta</taxon>
        <taxon>Embryophyta</taxon>
        <taxon>Tracheophyta</taxon>
        <taxon>Spermatophyta</taxon>
        <taxon>Magnoliopsida</taxon>
        <taxon>eudicotyledons</taxon>
        <taxon>Gunneridae</taxon>
        <taxon>Pentapetalae</taxon>
        <taxon>asterids</taxon>
        <taxon>lamiids</taxon>
        <taxon>Lamiales</taxon>
        <taxon>Oleaceae</taxon>
        <taxon>Forsythieae</taxon>
        <taxon>Abeliophyllum</taxon>
    </lineage>
</organism>
<dbReference type="EMBL" id="JBFOLK010000003">
    <property type="protein sequence ID" value="KAL2527591.1"/>
    <property type="molecule type" value="Genomic_DNA"/>
</dbReference>
<keyword evidence="3" id="KW-1185">Reference proteome</keyword>
<proteinExistence type="predicted"/>
<protein>
    <submittedName>
        <fullName evidence="2">Uncharacterized protein</fullName>
    </submittedName>
</protein>
<dbReference type="AlphaFoldDB" id="A0ABD1URB0"/>
<feature type="compositionally biased region" description="Basic and acidic residues" evidence="1">
    <location>
        <begin position="34"/>
        <end position="57"/>
    </location>
</feature>
<comment type="caution">
    <text evidence="2">The sequence shown here is derived from an EMBL/GenBank/DDBJ whole genome shotgun (WGS) entry which is preliminary data.</text>
</comment>